<organism evidence="1">
    <name type="scientific">Arion vulgaris</name>
    <dbReference type="NCBI Taxonomy" id="1028688"/>
    <lineage>
        <taxon>Eukaryota</taxon>
        <taxon>Metazoa</taxon>
        <taxon>Spiralia</taxon>
        <taxon>Lophotrochozoa</taxon>
        <taxon>Mollusca</taxon>
        <taxon>Gastropoda</taxon>
        <taxon>Heterobranchia</taxon>
        <taxon>Euthyneura</taxon>
        <taxon>Panpulmonata</taxon>
        <taxon>Eupulmonata</taxon>
        <taxon>Stylommatophora</taxon>
        <taxon>Helicina</taxon>
        <taxon>Arionoidea</taxon>
        <taxon>Arionidae</taxon>
        <taxon>Arion</taxon>
    </lineage>
</organism>
<accession>A0A0B7BFP0</accession>
<protein>
    <submittedName>
        <fullName evidence="1">Uncharacterized protein</fullName>
    </submittedName>
</protein>
<dbReference type="AlphaFoldDB" id="A0A0B7BFP0"/>
<evidence type="ECO:0000313" key="1">
    <source>
        <dbReference type="EMBL" id="CEK92129.1"/>
    </source>
</evidence>
<proteinExistence type="predicted"/>
<gene>
    <name evidence="1" type="primary">ORF186707</name>
</gene>
<dbReference type="EMBL" id="HACG01045264">
    <property type="protein sequence ID" value="CEK92129.1"/>
    <property type="molecule type" value="Transcribed_RNA"/>
</dbReference>
<name>A0A0B7BFP0_9EUPU</name>
<sequence>MQDIFKQSINQTLALIYRGRQPSFQRHNMQMINQTLVLVNRGRQPSLQMAKRSNDQPIRH</sequence>
<reference evidence="1" key="1">
    <citation type="submission" date="2014-12" db="EMBL/GenBank/DDBJ databases">
        <title>Insight into the proteome of Arion vulgaris.</title>
        <authorList>
            <person name="Aradska J."/>
            <person name="Bulat T."/>
            <person name="Smidak R."/>
            <person name="Sarate P."/>
            <person name="Gangsoo J."/>
            <person name="Sialana F."/>
            <person name="Bilban M."/>
            <person name="Lubec G."/>
        </authorList>
    </citation>
    <scope>NUCLEOTIDE SEQUENCE</scope>
    <source>
        <tissue evidence="1">Skin</tissue>
    </source>
</reference>